<dbReference type="Proteomes" id="UP000198242">
    <property type="component" value="Chromosome I"/>
</dbReference>
<name>A0A1C4YU49_MICVI</name>
<accession>A0A1C4YU49</accession>
<gene>
    <name evidence="2" type="ORF">GA0074695_4650</name>
</gene>
<reference evidence="3" key="1">
    <citation type="submission" date="2016-06" db="EMBL/GenBank/DDBJ databases">
        <authorList>
            <person name="Varghese N."/>
            <person name="Submissions Spin"/>
        </authorList>
    </citation>
    <scope>NUCLEOTIDE SEQUENCE [LARGE SCALE GENOMIC DNA]</scope>
    <source>
        <strain evidence="3">DSM 43909</strain>
    </source>
</reference>
<dbReference type="EMBL" id="LT607411">
    <property type="protein sequence ID" value="SCF23861.1"/>
    <property type="molecule type" value="Genomic_DNA"/>
</dbReference>
<sequence>MTVRVVADRRRGGVLHVVGKPDPPRRGGRPGRFSPTRLWRGPSGPPRRTDDRRWETDLRGGQMAEQLSTAIESSIEKTNLILKDIEQAYGWPKSQRNQSYCALRTVLHLLRDRMPVQESVEFAQQLPLVLRGIYFDGWQPMDVPVKLNRDDFLFEVRQRFPYDVEGGTERVVQVVLDALSQRITPGQWQDVKDNMPKDLVQSFP</sequence>
<evidence type="ECO:0000256" key="1">
    <source>
        <dbReference type="SAM" id="MobiDB-lite"/>
    </source>
</evidence>
<dbReference type="Gene3D" id="1.10.490.110">
    <property type="entry name" value="Uncharacterized conserved protein DUF2267"/>
    <property type="match status" value="1"/>
</dbReference>
<dbReference type="InterPro" id="IPR038282">
    <property type="entry name" value="DUF2267_sf"/>
</dbReference>
<organism evidence="2 3">
    <name type="scientific">Micromonospora viridifaciens</name>
    <dbReference type="NCBI Taxonomy" id="1881"/>
    <lineage>
        <taxon>Bacteria</taxon>
        <taxon>Bacillati</taxon>
        <taxon>Actinomycetota</taxon>
        <taxon>Actinomycetes</taxon>
        <taxon>Micromonosporales</taxon>
        <taxon>Micromonosporaceae</taxon>
        <taxon>Micromonospora</taxon>
    </lineage>
</organism>
<evidence type="ECO:0000313" key="2">
    <source>
        <dbReference type="EMBL" id="SCF23861.1"/>
    </source>
</evidence>
<protein>
    <submittedName>
        <fullName evidence="2">Uncharacterized conserved protein, DUF2267 family</fullName>
    </submittedName>
</protein>
<evidence type="ECO:0000313" key="3">
    <source>
        <dbReference type="Proteomes" id="UP000198242"/>
    </source>
</evidence>
<proteinExistence type="predicted"/>
<dbReference type="InterPro" id="IPR018727">
    <property type="entry name" value="DUF2267"/>
</dbReference>
<dbReference type="Pfam" id="PF10025">
    <property type="entry name" value="DUF2267"/>
    <property type="match status" value="1"/>
</dbReference>
<keyword evidence="3" id="KW-1185">Reference proteome</keyword>
<feature type="region of interest" description="Disordered" evidence="1">
    <location>
        <begin position="15"/>
        <end position="53"/>
    </location>
</feature>
<dbReference type="AlphaFoldDB" id="A0A1C4YU49"/>